<evidence type="ECO:0000256" key="7">
    <source>
        <dbReference type="ARBA" id="ARBA00007490"/>
    </source>
</evidence>
<comment type="similarity">
    <text evidence="7">Belongs to the CobU/CobP family.</text>
</comment>
<comment type="catalytic activity">
    <reaction evidence="2">
        <text>adenosylcob(III)inamide phosphate + GTP + H(+) = adenosylcob(III)inamide-GDP + diphosphate</text>
        <dbReference type="Rhea" id="RHEA:22712"/>
        <dbReference type="ChEBI" id="CHEBI:15378"/>
        <dbReference type="ChEBI" id="CHEBI:33019"/>
        <dbReference type="ChEBI" id="CHEBI:37565"/>
        <dbReference type="ChEBI" id="CHEBI:58502"/>
        <dbReference type="ChEBI" id="CHEBI:60487"/>
        <dbReference type="EC" id="2.7.7.62"/>
    </reaction>
</comment>
<dbReference type="RefSeq" id="WP_104058656.1">
    <property type="nucleotide sequence ID" value="NZ_PREZ01000005.1"/>
</dbReference>
<dbReference type="PANTHER" id="PTHR34848">
    <property type="match status" value="1"/>
</dbReference>
<dbReference type="SUPFAM" id="SSF52540">
    <property type="entry name" value="P-loop containing nucleoside triphosphate hydrolases"/>
    <property type="match status" value="1"/>
</dbReference>
<dbReference type="Proteomes" id="UP000239047">
    <property type="component" value="Unassembled WGS sequence"/>
</dbReference>
<sequence>MAKECILIVIGGVRSGKTSWSEEQSIRLAKKENQRMVYLASGVAFDQEMKNRISRHQLDRSSEQWITIEQPVQIMESVSGFEEGDVVLWDCLTTWLANEWMESGIFSGGDANEATSRLTRELISFIDWARDHLTALIIVSNEVLSEPVSKNKATAAYQKAIGELHQTLVGMADTAVEMEAGIPIVRKGEWGM</sequence>
<keyword evidence="21" id="KW-1185">Reference proteome</keyword>
<evidence type="ECO:0000256" key="18">
    <source>
        <dbReference type="PIRSR" id="PIRSR006135-1"/>
    </source>
</evidence>
<comment type="catalytic activity">
    <reaction evidence="1">
        <text>adenosylcob(III)inamide + ATP = adenosylcob(III)inamide phosphate + ADP + H(+)</text>
        <dbReference type="Rhea" id="RHEA:15769"/>
        <dbReference type="ChEBI" id="CHEBI:2480"/>
        <dbReference type="ChEBI" id="CHEBI:15378"/>
        <dbReference type="ChEBI" id="CHEBI:30616"/>
        <dbReference type="ChEBI" id="CHEBI:58502"/>
        <dbReference type="ChEBI" id="CHEBI:456216"/>
        <dbReference type="EC" id="2.7.1.156"/>
    </reaction>
</comment>
<evidence type="ECO:0000256" key="2">
    <source>
        <dbReference type="ARBA" id="ARBA00000711"/>
    </source>
</evidence>
<dbReference type="GO" id="GO:0005524">
    <property type="term" value="F:ATP binding"/>
    <property type="evidence" value="ECO:0007669"/>
    <property type="project" value="UniProtKB-KW"/>
</dbReference>
<dbReference type="CDD" id="cd00544">
    <property type="entry name" value="CobU"/>
    <property type="match status" value="1"/>
</dbReference>
<dbReference type="GO" id="GO:0043752">
    <property type="term" value="F:adenosylcobinamide kinase activity"/>
    <property type="evidence" value="ECO:0007669"/>
    <property type="project" value="UniProtKB-EC"/>
</dbReference>
<keyword evidence="13 20" id="KW-0418">Kinase</keyword>
<keyword evidence="11" id="KW-0808">Transferase</keyword>
<feature type="binding site" evidence="19">
    <location>
        <position position="90"/>
    </location>
    <ligand>
        <name>GTP</name>
        <dbReference type="ChEBI" id="CHEBI:37565"/>
    </ligand>
</feature>
<evidence type="ECO:0000256" key="16">
    <source>
        <dbReference type="ARBA" id="ARBA00029570"/>
    </source>
</evidence>
<dbReference type="PIRSF" id="PIRSF006135">
    <property type="entry name" value="CobU"/>
    <property type="match status" value="1"/>
</dbReference>
<dbReference type="PANTHER" id="PTHR34848:SF1">
    <property type="entry name" value="BIFUNCTIONAL ADENOSYLCOBALAMIN BIOSYNTHESIS PROTEIN COBU"/>
    <property type="match status" value="1"/>
</dbReference>
<evidence type="ECO:0000256" key="9">
    <source>
        <dbReference type="ARBA" id="ARBA00012523"/>
    </source>
</evidence>
<keyword evidence="12 19" id="KW-0547">Nucleotide-binding</keyword>
<comment type="function">
    <text evidence="4">Catalyzes ATP-dependent phosphorylation of adenosylcobinamide and addition of GMP to adenosylcobinamide phosphate.</text>
</comment>
<dbReference type="Gene3D" id="3.40.50.300">
    <property type="entry name" value="P-loop containing nucleotide triphosphate hydrolases"/>
    <property type="match status" value="1"/>
</dbReference>
<keyword evidence="14" id="KW-0067">ATP-binding</keyword>
<evidence type="ECO:0000256" key="13">
    <source>
        <dbReference type="ARBA" id="ARBA00022777"/>
    </source>
</evidence>
<reference evidence="20 21" key="1">
    <citation type="submission" date="2018-02" db="EMBL/GenBank/DDBJ databases">
        <title>Jeotgalibacillus proteolyticum sp. nov. a protease producing bacterium isolated from ocean sediments of Laizhou Bay.</title>
        <authorList>
            <person name="Li Y."/>
        </authorList>
    </citation>
    <scope>NUCLEOTIDE SEQUENCE [LARGE SCALE GENOMIC DNA]</scope>
    <source>
        <strain evidence="20 21">22-7</strain>
    </source>
</reference>
<gene>
    <name evidence="20" type="ORF">C4B60_14060</name>
</gene>
<dbReference type="EC" id="2.7.7.62" evidence="9"/>
<comment type="pathway">
    <text evidence="5">Cofactor biosynthesis; adenosylcobalamin biosynthesis; adenosylcobalamin from cob(II)yrinate a,c-diamide: step 6/7.</text>
</comment>
<dbReference type="InterPro" id="IPR027417">
    <property type="entry name" value="P-loop_NTPase"/>
</dbReference>
<comment type="caution">
    <text evidence="20">The sequence shown here is derived from an EMBL/GenBank/DDBJ whole genome shotgun (WGS) entry which is preliminary data.</text>
</comment>
<evidence type="ECO:0000256" key="11">
    <source>
        <dbReference type="ARBA" id="ARBA00022679"/>
    </source>
</evidence>
<evidence type="ECO:0000313" key="21">
    <source>
        <dbReference type="Proteomes" id="UP000239047"/>
    </source>
</evidence>
<dbReference type="UniPathway" id="UPA00148">
    <property type="reaction ID" value="UER00236"/>
</dbReference>
<dbReference type="Pfam" id="PF02283">
    <property type="entry name" value="CobU"/>
    <property type="match status" value="1"/>
</dbReference>
<dbReference type="OrthoDB" id="9799422at2"/>
<evidence type="ECO:0000256" key="5">
    <source>
        <dbReference type="ARBA" id="ARBA00004692"/>
    </source>
</evidence>
<protein>
    <recommendedName>
        <fullName evidence="16">Adenosylcobinamide kinase</fullName>
        <ecNumber evidence="8">2.7.1.156</ecNumber>
        <ecNumber evidence="9">2.7.7.62</ecNumber>
    </recommendedName>
    <alternativeName>
        <fullName evidence="17">Adenosylcobinamide-phosphate guanylyltransferase</fullName>
    </alternativeName>
</protein>
<evidence type="ECO:0000256" key="19">
    <source>
        <dbReference type="PIRSR" id="PIRSR006135-2"/>
    </source>
</evidence>
<accession>A0A2S5G9R9</accession>
<dbReference type="InterPro" id="IPR003203">
    <property type="entry name" value="CobU/CobP"/>
</dbReference>
<evidence type="ECO:0000256" key="6">
    <source>
        <dbReference type="ARBA" id="ARBA00005159"/>
    </source>
</evidence>
<dbReference type="GO" id="GO:0008820">
    <property type="term" value="F:cobinamide phosphate guanylyltransferase activity"/>
    <property type="evidence" value="ECO:0007669"/>
    <property type="project" value="UniProtKB-EC"/>
</dbReference>
<dbReference type="GO" id="GO:0005525">
    <property type="term" value="F:GTP binding"/>
    <property type="evidence" value="ECO:0007669"/>
    <property type="project" value="UniProtKB-KW"/>
</dbReference>
<dbReference type="EC" id="2.7.1.156" evidence="8"/>
<evidence type="ECO:0000256" key="8">
    <source>
        <dbReference type="ARBA" id="ARBA00012016"/>
    </source>
</evidence>
<keyword evidence="10" id="KW-0169">Cobalamin biosynthesis</keyword>
<evidence type="ECO:0000256" key="4">
    <source>
        <dbReference type="ARBA" id="ARBA00003889"/>
    </source>
</evidence>
<feature type="binding site" evidence="19">
    <location>
        <begin position="40"/>
        <end position="42"/>
    </location>
    <ligand>
        <name>GTP</name>
        <dbReference type="ChEBI" id="CHEBI:37565"/>
    </ligand>
</feature>
<evidence type="ECO:0000256" key="12">
    <source>
        <dbReference type="ARBA" id="ARBA00022741"/>
    </source>
</evidence>
<evidence type="ECO:0000256" key="14">
    <source>
        <dbReference type="ARBA" id="ARBA00022840"/>
    </source>
</evidence>
<feature type="binding site" evidence="19">
    <location>
        <position position="69"/>
    </location>
    <ligand>
        <name>GTP</name>
        <dbReference type="ChEBI" id="CHEBI:37565"/>
    </ligand>
</feature>
<proteinExistence type="inferred from homology"/>
<comment type="catalytic activity">
    <reaction evidence="3">
        <text>adenosylcob(III)inamide + GTP = adenosylcob(III)inamide phosphate + GDP + H(+)</text>
        <dbReference type="Rhea" id="RHEA:15765"/>
        <dbReference type="ChEBI" id="CHEBI:2480"/>
        <dbReference type="ChEBI" id="CHEBI:15378"/>
        <dbReference type="ChEBI" id="CHEBI:37565"/>
        <dbReference type="ChEBI" id="CHEBI:58189"/>
        <dbReference type="ChEBI" id="CHEBI:58502"/>
        <dbReference type="EC" id="2.7.1.156"/>
    </reaction>
</comment>
<evidence type="ECO:0000256" key="10">
    <source>
        <dbReference type="ARBA" id="ARBA00022573"/>
    </source>
</evidence>
<feature type="active site" description="GMP-histidine intermediate" evidence="18">
    <location>
        <position position="56"/>
    </location>
</feature>
<name>A0A2S5G9R9_9BACL</name>
<evidence type="ECO:0000256" key="15">
    <source>
        <dbReference type="ARBA" id="ARBA00023134"/>
    </source>
</evidence>
<dbReference type="EMBL" id="PREZ01000005">
    <property type="protein sequence ID" value="PPA69663.1"/>
    <property type="molecule type" value="Genomic_DNA"/>
</dbReference>
<evidence type="ECO:0000256" key="3">
    <source>
        <dbReference type="ARBA" id="ARBA00001522"/>
    </source>
</evidence>
<comment type="pathway">
    <text evidence="6">Cofactor biosynthesis; adenosylcobalamin biosynthesis; adenosylcobalamin from cob(II)yrinate a,c-diamide: step 5/7.</text>
</comment>
<dbReference type="AlphaFoldDB" id="A0A2S5G9R9"/>
<organism evidence="20 21">
    <name type="scientific">Jeotgalibacillus proteolyticus</name>
    <dbReference type="NCBI Taxonomy" id="2082395"/>
    <lineage>
        <taxon>Bacteria</taxon>
        <taxon>Bacillati</taxon>
        <taxon>Bacillota</taxon>
        <taxon>Bacilli</taxon>
        <taxon>Bacillales</taxon>
        <taxon>Caryophanaceae</taxon>
        <taxon>Jeotgalibacillus</taxon>
    </lineage>
</organism>
<evidence type="ECO:0000256" key="17">
    <source>
        <dbReference type="ARBA" id="ARBA00030571"/>
    </source>
</evidence>
<dbReference type="GO" id="GO:0009236">
    <property type="term" value="P:cobalamin biosynthetic process"/>
    <property type="evidence" value="ECO:0007669"/>
    <property type="project" value="UniProtKB-UniPathway"/>
</dbReference>
<evidence type="ECO:0000313" key="20">
    <source>
        <dbReference type="EMBL" id="PPA69663.1"/>
    </source>
</evidence>
<evidence type="ECO:0000256" key="1">
    <source>
        <dbReference type="ARBA" id="ARBA00000312"/>
    </source>
</evidence>
<keyword evidence="15 19" id="KW-0342">GTP-binding</keyword>